<keyword evidence="1" id="KW-0732">Signal</keyword>
<gene>
    <name evidence="2" type="ORF">AVDCRST_MAG56-5138</name>
</gene>
<sequence>MKKLLIVLILALGLSGAALAQPPNLERKITVRYEEAPLEIVLADLRTKYKLNFSYANQLIPLGQKVSLSARNQPLKTVLDGLGSIDVGYRVVGDQIVLTYQPRPRAEPEGQTKLEKPKYPALSKIEAGNGLVASNGTVNAQAVKPETTPVNYVKPKWYEPYALIIEDALQKATKKAASAVLSLDDKITLRKPVQLLGPAAPGADSTQLPAVSTPPVADSLAAAAPDSVPAQPEASGLVAASDSLPYETRPFQISFVTPLGTNGLESGRIVNHASFNLLAGYAYGLDGVEFAGFANVEKDFVRGVQFAGFANVVGGDVTGGQFAGFANVNGGVARGAQFAGFLNLTGDSVLAAQFAGFANIANGSAKGAQFAGFANITKGSALGPQGAGFANIVKGTTRGPQFAGFLNTATGNVQGAQFAGFANVAGRDVRGAQVAGFVNVARKVRGVQIGLVNVADSVSGVQIGLFNFARHGYRRLELWGNEVMYANAAFKMGSKHFHNIFAVGGSVDGEAYRWATGFGFGSEWNLTNRLLLNVDAIAWHVNENETWTEELNLLNQLRANFGVRLGNRAALFAGPTFNVYVSNLYNPESGRYGTDLARWNTSFDRQSGRTRITMWPGVNAGIRF</sequence>
<evidence type="ECO:0008006" key="3">
    <source>
        <dbReference type="Google" id="ProtNLM"/>
    </source>
</evidence>
<accession>A0A6J4K779</accession>
<reference evidence="2" key="1">
    <citation type="submission" date="2020-02" db="EMBL/GenBank/DDBJ databases">
        <authorList>
            <person name="Meier V. D."/>
        </authorList>
    </citation>
    <scope>NUCLEOTIDE SEQUENCE</scope>
    <source>
        <strain evidence="2">AVDCRST_MAG56</strain>
    </source>
</reference>
<evidence type="ECO:0000313" key="2">
    <source>
        <dbReference type="EMBL" id="CAA9297534.1"/>
    </source>
</evidence>
<feature type="signal peptide" evidence="1">
    <location>
        <begin position="1"/>
        <end position="20"/>
    </location>
</feature>
<feature type="chain" id="PRO_5026998154" description="Secretin/TonB short N-terminal domain-containing protein" evidence="1">
    <location>
        <begin position="21"/>
        <end position="624"/>
    </location>
</feature>
<proteinExistence type="predicted"/>
<dbReference type="AlphaFoldDB" id="A0A6J4K779"/>
<name>A0A6J4K779_9SPHI</name>
<evidence type="ECO:0000256" key="1">
    <source>
        <dbReference type="SAM" id="SignalP"/>
    </source>
</evidence>
<protein>
    <recommendedName>
        <fullName evidence="3">Secretin/TonB short N-terminal domain-containing protein</fullName>
    </recommendedName>
</protein>
<dbReference type="InterPro" id="IPR058093">
    <property type="entry name" value="LA_2272-like"/>
</dbReference>
<organism evidence="2">
    <name type="scientific">uncultured Cytophagales bacterium</name>
    <dbReference type="NCBI Taxonomy" id="158755"/>
    <lineage>
        <taxon>Bacteria</taxon>
        <taxon>Pseudomonadati</taxon>
        <taxon>Bacteroidota</taxon>
        <taxon>Sphingobacteriia</taxon>
        <taxon>Sphingobacteriales</taxon>
        <taxon>environmental samples</taxon>
    </lineage>
</organism>
<dbReference type="EMBL" id="CADCTQ010000427">
    <property type="protein sequence ID" value="CAA9297534.1"/>
    <property type="molecule type" value="Genomic_DNA"/>
</dbReference>
<dbReference type="NCBIfam" id="NF047436">
    <property type="entry name" value="LA_2272_repeat"/>
    <property type="match status" value="1"/>
</dbReference>